<dbReference type="RefSeq" id="WP_379191300.1">
    <property type="nucleotide sequence ID" value="NZ_JBHSOW010000102.1"/>
</dbReference>
<evidence type="ECO:0000259" key="2">
    <source>
        <dbReference type="Pfam" id="PF11575"/>
    </source>
</evidence>
<dbReference type="Proteomes" id="UP001596047">
    <property type="component" value="Unassembled WGS sequence"/>
</dbReference>
<reference evidence="4" key="1">
    <citation type="journal article" date="2019" name="Int. J. Syst. Evol. Microbiol.">
        <title>The Global Catalogue of Microorganisms (GCM) 10K type strain sequencing project: providing services to taxonomists for standard genome sequencing and annotation.</title>
        <authorList>
            <consortium name="The Broad Institute Genomics Platform"/>
            <consortium name="The Broad Institute Genome Sequencing Center for Infectious Disease"/>
            <person name="Wu L."/>
            <person name="Ma J."/>
        </authorList>
    </citation>
    <scope>NUCLEOTIDE SEQUENCE [LARGE SCALE GENOMIC DNA]</scope>
    <source>
        <strain evidence="4">CGMCC 1.3240</strain>
    </source>
</reference>
<proteinExistence type="predicted"/>
<dbReference type="InterPro" id="IPR022770">
    <property type="entry name" value="IucA/IucC-like_C"/>
</dbReference>
<feature type="domain" description="Ferric siderophore reductase C-terminal" evidence="2">
    <location>
        <begin position="233"/>
        <end position="254"/>
    </location>
</feature>
<accession>A0ABW0W7F4</accession>
<evidence type="ECO:0000259" key="1">
    <source>
        <dbReference type="Pfam" id="PF06276"/>
    </source>
</evidence>
<dbReference type="Pfam" id="PF11575">
    <property type="entry name" value="FhuF_C"/>
    <property type="match status" value="1"/>
</dbReference>
<dbReference type="InterPro" id="IPR024726">
    <property type="entry name" value="FhuF_C"/>
</dbReference>
<name>A0ABW0W7F4_9BACL</name>
<gene>
    <name evidence="3" type="ORF">ACFPYJ_26755</name>
</gene>
<keyword evidence="4" id="KW-1185">Reference proteome</keyword>
<evidence type="ECO:0000313" key="4">
    <source>
        <dbReference type="Proteomes" id="UP001596047"/>
    </source>
</evidence>
<comment type="caution">
    <text evidence="3">The sequence shown here is derived from an EMBL/GenBank/DDBJ whole genome shotgun (WGS) entry which is preliminary data.</text>
</comment>
<organism evidence="3 4">
    <name type="scientific">Paenibacillus solisilvae</name>
    <dbReference type="NCBI Taxonomy" id="2486751"/>
    <lineage>
        <taxon>Bacteria</taxon>
        <taxon>Bacillati</taxon>
        <taxon>Bacillota</taxon>
        <taxon>Bacilli</taxon>
        <taxon>Bacillales</taxon>
        <taxon>Paenibacillaceae</taxon>
        <taxon>Paenibacillus</taxon>
    </lineage>
</organism>
<feature type="domain" description="Aerobactin siderophore biosynthesis IucA/IucC-like C-terminal" evidence="1">
    <location>
        <begin position="65"/>
        <end position="213"/>
    </location>
</feature>
<protein>
    <submittedName>
        <fullName evidence="3">IucA/IucC family C-terminal-domain containing protein</fullName>
    </submittedName>
</protein>
<evidence type="ECO:0000313" key="3">
    <source>
        <dbReference type="EMBL" id="MFC5652654.1"/>
    </source>
</evidence>
<dbReference type="Pfam" id="PF06276">
    <property type="entry name" value="FhuF"/>
    <property type="match status" value="1"/>
</dbReference>
<dbReference type="EMBL" id="JBHSOW010000102">
    <property type="protein sequence ID" value="MFC5652654.1"/>
    <property type="molecule type" value="Genomic_DNA"/>
</dbReference>
<sequence>MTEKTGLKPEELAYLTQSYPISTHSRLQQASSISMADLVDEAKCAAYLDRLTGALGSPSRMITASQFAKRYAFLAAAPSLYAMTVFDKGLDLSLKNCHLVAPEGQLGAAGLSLADLQVTVPTAGNRAEWRQGLINGLFADNLAPVLRTLSQAANIPMAILWENTAVRVYSLYEKRIAERADSEAQSRSRAQDDYEYLVRQAPAALFGEKENPLATFFGTAKTDSSTPSSARIRKTCCFYYEVSSIREYCSACPKVKS</sequence>